<evidence type="ECO:0000259" key="1">
    <source>
        <dbReference type="Pfam" id="PF04448"/>
    </source>
</evidence>
<protein>
    <recommendedName>
        <fullName evidence="1">DUF551 domain-containing protein</fullName>
    </recommendedName>
</protein>
<dbReference type="AlphaFoldDB" id="A0A5J4QG31"/>
<sequence length="97" mass="11101">MKTKIEAAYEYAGCKESDPVPDEAWEKIRAFQAGIRFAEEWIPVERELPGKAETVLIKGRIAGGKENFVTGKFYKSGFWASVSYLIKPTHWRPINHK</sequence>
<dbReference type="EMBL" id="SNRY01003705">
    <property type="protein sequence ID" value="KAA6320030.1"/>
    <property type="molecule type" value="Genomic_DNA"/>
</dbReference>
<dbReference type="InterPro" id="IPR007539">
    <property type="entry name" value="DUF551"/>
</dbReference>
<evidence type="ECO:0000313" key="2">
    <source>
        <dbReference type="EMBL" id="KAA6320030.1"/>
    </source>
</evidence>
<feature type="domain" description="DUF551" evidence="1">
    <location>
        <begin position="40"/>
        <end position="94"/>
    </location>
</feature>
<reference evidence="2" key="1">
    <citation type="submission" date="2019-03" db="EMBL/GenBank/DDBJ databases">
        <title>Single cell metagenomics reveals metabolic interactions within the superorganism composed of flagellate Streblomastix strix and complex community of Bacteroidetes bacteria on its surface.</title>
        <authorList>
            <person name="Treitli S.C."/>
            <person name="Kolisko M."/>
            <person name="Husnik F."/>
            <person name="Keeling P."/>
            <person name="Hampl V."/>
        </authorList>
    </citation>
    <scope>NUCLEOTIDE SEQUENCE</scope>
    <source>
        <strain evidence="2">STM</strain>
    </source>
</reference>
<proteinExistence type="predicted"/>
<comment type="caution">
    <text evidence="2">The sequence shown here is derived from an EMBL/GenBank/DDBJ whole genome shotgun (WGS) entry which is preliminary data.</text>
</comment>
<accession>A0A5J4QG31</accession>
<gene>
    <name evidence="2" type="ORF">EZS27_030146</name>
</gene>
<organism evidence="2">
    <name type="scientific">termite gut metagenome</name>
    <dbReference type="NCBI Taxonomy" id="433724"/>
    <lineage>
        <taxon>unclassified sequences</taxon>
        <taxon>metagenomes</taxon>
        <taxon>organismal metagenomes</taxon>
    </lineage>
</organism>
<name>A0A5J4QG31_9ZZZZ</name>
<dbReference type="Pfam" id="PF04448">
    <property type="entry name" value="DUF551"/>
    <property type="match status" value="1"/>
</dbReference>